<keyword evidence="5" id="KW-0342">GTP-binding</keyword>
<dbReference type="Proteomes" id="UP000275846">
    <property type="component" value="Unassembled WGS sequence"/>
</dbReference>
<reference evidence="8 9" key="2">
    <citation type="submission" date="2018-11" db="EMBL/GenBank/DDBJ databases">
        <authorList>
            <consortium name="Pathogen Informatics"/>
        </authorList>
    </citation>
    <scope>NUCLEOTIDE SEQUENCE [LARGE SCALE GENOMIC DNA]</scope>
    <source>
        <strain evidence="8 9">NST_G2</strain>
    </source>
</reference>
<evidence type="ECO:0000256" key="3">
    <source>
        <dbReference type="ARBA" id="ARBA00022741"/>
    </source>
</evidence>
<gene>
    <name evidence="8" type="ORF">SSLN_LOCUS7626</name>
</gene>
<dbReference type="InterPro" id="IPR003008">
    <property type="entry name" value="Tubulin_FtsZ_GTPase"/>
</dbReference>
<keyword evidence="9" id="KW-1185">Reference proteome</keyword>
<dbReference type="GO" id="GO:0005874">
    <property type="term" value="C:microtubule"/>
    <property type="evidence" value="ECO:0007669"/>
    <property type="project" value="UniProtKB-KW"/>
</dbReference>
<dbReference type="PANTHER" id="PTHR11588">
    <property type="entry name" value="TUBULIN"/>
    <property type="match status" value="1"/>
</dbReference>
<dbReference type="Pfam" id="PF00091">
    <property type="entry name" value="Tubulin"/>
    <property type="match status" value="1"/>
</dbReference>
<comment type="catalytic activity">
    <reaction evidence="6">
        <text>GTP + H2O = GDP + phosphate + H(+)</text>
        <dbReference type="Rhea" id="RHEA:19669"/>
        <dbReference type="ChEBI" id="CHEBI:15377"/>
        <dbReference type="ChEBI" id="CHEBI:15378"/>
        <dbReference type="ChEBI" id="CHEBI:37565"/>
        <dbReference type="ChEBI" id="CHEBI:43474"/>
        <dbReference type="ChEBI" id="CHEBI:58189"/>
    </reaction>
    <physiologicalReaction direction="left-to-right" evidence="6">
        <dbReference type="Rhea" id="RHEA:19670"/>
    </physiologicalReaction>
</comment>
<dbReference type="GO" id="GO:0005200">
    <property type="term" value="F:structural constituent of cytoskeleton"/>
    <property type="evidence" value="ECO:0007669"/>
    <property type="project" value="InterPro"/>
</dbReference>
<protein>
    <submittedName>
        <fullName evidence="10">Tubulin domain-containing protein</fullName>
    </submittedName>
</protein>
<keyword evidence="2" id="KW-0493">Microtubule</keyword>
<keyword evidence="4" id="KW-0378">Hydrolase</keyword>
<dbReference type="InterPro" id="IPR036525">
    <property type="entry name" value="Tubulin/FtsZ_GTPase_sf"/>
</dbReference>
<reference evidence="10" key="1">
    <citation type="submission" date="2016-06" db="UniProtKB">
        <authorList>
            <consortium name="WormBaseParasite"/>
        </authorList>
    </citation>
    <scope>IDENTIFICATION</scope>
</reference>
<evidence type="ECO:0000313" key="10">
    <source>
        <dbReference type="WBParaSite" id="SSLN_0000791601-mRNA-1"/>
    </source>
</evidence>
<evidence type="ECO:0000256" key="5">
    <source>
        <dbReference type="ARBA" id="ARBA00023134"/>
    </source>
</evidence>
<evidence type="ECO:0000256" key="4">
    <source>
        <dbReference type="ARBA" id="ARBA00022801"/>
    </source>
</evidence>
<dbReference type="PRINTS" id="PR01161">
    <property type="entry name" value="TUBULIN"/>
</dbReference>
<evidence type="ECO:0000313" key="9">
    <source>
        <dbReference type="Proteomes" id="UP000275846"/>
    </source>
</evidence>
<dbReference type="WBParaSite" id="SSLN_0000791601-mRNA-1">
    <property type="protein sequence ID" value="SSLN_0000791601-mRNA-1"/>
    <property type="gene ID" value="SSLN_0000791601"/>
</dbReference>
<dbReference type="GO" id="GO:0005525">
    <property type="term" value="F:GTP binding"/>
    <property type="evidence" value="ECO:0007669"/>
    <property type="project" value="UniProtKB-KW"/>
</dbReference>
<dbReference type="SMART" id="SM00864">
    <property type="entry name" value="Tubulin"/>
    <property type="match status" value="1"/>
</dbReference>
<sequence length="179" mass="20283">MPQTTILVIYLVVDRIRKLADQCTGVQSFVIFHSFGRGTGSGFTSLIMERLSVHQRKKPNLEFAIYPAPQISTVVLETYNNILSMHFSYEHSGGAFSIDNEAIYNLCRRNLDIEWPKCTNFNRLIAKIVSSITASLRFDGALRVDLTEFQTNIVHFPASTCLAPPTYPECRPKRSTTNY</sequence>
<dbReference type="InterPro" id="IPR000217">
    <property type="entry name" value="Tubulin"/>
</dbReference>
<keyword evidence="3" id="KW-0547">Nucleotide-binding</keyword>
<evidence type="ECO:0000256" key="2">
    <source>
        <dbReference type="ARBA" id="ARBA00022701"/>
    </source>
</evidence>
<accession>A0A183STS8</accession>
<dbReference type="OrthoDB" id="6271695at2759"/>
<dbReference type="InterPro" id="IPR002452">
    <property type="entry name" value="Alpha_tubulin"/>
</dbReference>
<dbReference type="GO" id="GO:0016787">
    <property type="term" value="F:hydrolase activity"/>
    <property type="evidence" value="ECO:0007669"/>
    <property type="project" value="UniProtKB-KW"/>
</dbReference>
<evidence type="ECO:0000256" key="1">
    <source>
        <dbReference type="ARBA" id="ARBA00009636"/>
    </source>
</evidence>
<organism evidence="10">
    <name type="scientific">Schistocephalus solidus</name>
    <name type="common">Tapeworm</name>
    <dbReference type="NCBI Taxonomy" id="70667"/>
    <lineage>
        <taxon>Eukaryota</taxon>
        <taxon>Metazoa</taxon>
        <taxon>Spiralia</taxon>
        <taxon>Lophotrochozoa</taxon>
        <taxon>Platyhelminthes</taxon>
        <taxon>Cestoda</taxon>
        <taxon>Eucestoda</taxon>
        <taxon>Diphyllobothriidea</taxon>
        <taxon>Diphyllobothriidae</taxon>
        <taxon>Schistocephalus</taxon>
    </lineage>
</organism>
<name>A0A183STS8_SCHSO</name>
<dbReference type="GO" id="GO:0007017">
    <property type="term" value="P:microtubule-based process"/>
    <property type="evidence" value="ECO:0007669"/>
    <property type="project" value="InterPro"/>
</dbReference>
<evidence type="ECO:0000259" key="7">
    <source>
        <dbReference type="SMART" id="SM00864"/>
    </source>
</evidence>
<dbReference type="SUPFAM" id="SSF52490">
    <property type="entry name" value="Tubulin nucleotide-binding domain-like"/>
    <property type="match status" value="1"/>
</dbReference>
<proteinExistence type="inferred from homology"/>
<evidence type="ECO:0000313" key="8">
    <source>
        <dbReference type="EMBL" id="VDL94011.1"/>
    </source>
</evidence>
<comment type="similarity">
    <text evidence="1">Belongs to the tubulin family.</text>
</comment>
<evidence type="ECO:0000256" key="6">
    <source>
        <dbReference type="ARBA" id="ARBA00049117"/>
    </source>
</evidence>
<dbReference type="EMBL" id="UYSU01034234">
    <property type="protein sequence ID" value="VDL94011.1"/>
    <property type="molecule type" value="Genomic_DNA"/>
</dbReference>
<dbReference type="AlphaFoldDB" id="A0A183STS8"/>
<dbReference type="STRING" id="70667.A0A183STS8"/>
<feature type="domain" description="Tubulin/FtsZ GTPase" evidence="7">
    <location>
        <begin position="3"/>
        <end position="140"/>
    </location>
</feature>
<dbReference type="PRINTS" id="PR01162">
    <property type="entry name" value="ALPHATUBULIN"/>
</dbReference>
<dbReference type="Gene3D" id="3.40.50.1440">
    <property type="entry name" value="Tubulin/FtsZ, GTPase domain"/>
    <property type="match status" value="1"/>
</dbReference>